<keyword evidence="2" id="KW-1185">Reference proteome</keyword>
<reference evidence="1 2" key="1">
    <citation type="journal article" date="2021" name="Elife">
        <title>Chloroplast acquisition without the gene transfer in kleptoplastic sea slugs, Plakobranchus ocellatus.</title>
        <authorList>
            <person name="Maeda T."/>
            <person name="Takahashi S."/>
            <person name="Yoshida T."/>
            <person name="Shimamura S."/>
            <person name="Takaki Y."/>
            <person name="Nagai Y."/>
            <person name="Toyoda A."/>
            <person name="Suzuki Y."/>
            <person name="Arimoto A."/>
            <person name="Ishii H."/>
            <person name="Satoh N."/>
            <person name="Nishiyama T."/>
            <person name="Hasebe M."/>
            <person name="Maruyama T."/>
            <person name="Minagawa J."/>
            <person name="Obokata J."/>
            <person name="Shigenobu S."/>
        </authorList>
    </citation>
    <scope>NUCLEOTIDE SEQUENCE [LARGE SCALE GENOMIC DNA]</scope>
</reference>
<dbReference type="EMBL" id="BLXT01004479">
    <property type="protein sequence ID" value="GFO13030.1"/>
    <property type="molecule type" value="Genomic_DNA"/>
</dbReference>
<accession>A0AAV4AXE6</accession>
<evidence type="ECO:0000313" key="2">
    <source>
        <dbReference type="Proteomes" id="UP000735302"/>
    </source>
</evidence>
<evidence type="ECO:0008006" key="3">
    <source>
        <dbReference type="Google" id="ProtNLM"/>
    </source>
</evidence>
<evidence type="ECO:0000313" key="1">
    <source>
        <dbReference type="EMBL" id="GFO13030.1"/>
    </source>
</evidence>
<name>A0AAV4AXE6_9GAST</name>
<gene>
    <name evidence="1" type="ORF">PoB_003953500</name>
</gene>
<proteinExistence type="predicted"/>
<organism evidence="1 2">
    <name type="scientific">Plakobranchus ocellatus</name>
    <dbReference type="NCBI Taxonomy" id="259542"/>
    <lineage>
        <taxon>Eukaryota</taxon>
        <taxon>Metazoa</taxon>
        <taxon>Spiralia</taxon>
        <taxon>Lophotrochozoa</taxon>
        <taxon>Mollusca</taxon>
        <taxon>Gastropoda</taxon>
        <taxon>Heterobranchia</taxon>
        <taxon>Euthyneura</taxon>
        <taxon>Panpulmonata</taxon>
        <taxon>Sacoglossa</taxon>
        <taxon>Placobranchoidea</taxon>
        <taxon>Plakobranchidae</taxon>
        <taxon>Plakobranchus</taxon>
    </lineage>
</organism>
<protein>
    <recommendedName>
        <fullName evidence="3">Secreted protein</fullName>
    </recommendedName>
</protein>
<dbReference type="AlphaFoldDB" id="A0AAV4AXE6"/>
<dbReference type="Proteomes" id="UP000735302">
    <property type="component" value="Unassembled WGS sequence"/>
</dbReference>
<comment type="caution">
    <text evidence="1">The sequence shown here is derived from an EMBL/GenBank/DDBJ whole genome shotgun (WGS) entry which is preliminary data.</text>
</comment>
<sequence length="80" mass="8734">MRSPLRLLVWPAPFFSLPGSRSHLADCRTMARDYCLSGQIDPPTTSGFRSGSFHVETDRRLLSVAMGLSAPEHNGTNSGD</sequence>